<keyword evidence="9" id="KW-1185">Reference proteome</keyword>
<dbReference type="GO" id="GO:0003735">
    <property type="term" value="F:structural constituent of ribosome"/>
    <property type="evidence" value="ECO:0007669"/>
    <property type="project" value="InterPro"/>
</dbReference>
<dbReference type="HOGENOM" id="CLU_159258_2_0_10"/>
<dbReference type="AlphaFoldDB" id="I3C3U3"/>
<evidence type="ECO:0000256" key="5">
    <source>
        <dbReference type="HAMAP-Rule" id="MF_00358"/>
    </source>
</evidence>
<dbReference type="Pfam" id="PF01165">
    <property type="entry name" value="Ribosomal_S21"/>
    <property type="match status" value="1"/>
</dbReference>
<dbReference type="OrthoDB" id="598353at2"/>
<keyword evidence="3 5" id="KW-0687">Ribonucleoprotein</keyword>
<evidence type="ECO:0000313" key="8">
    <source>
        <dbReference type="EMBL" id="EIJ38286.1"/>
    </source>
</evidence>
<dbReference type="GO" id="GO:0005840">
    <property type="term" value="C:ribosome"/>
    <property type="evidence" value="ECO:0007669"/>
    <property type="project" value="UniProtKB-KW"/>
</dbReference>
<feature type="region of interest" description="Disordered" evidence="7">
    <location>
        <begin position="30"/>
        <end position="64"/>
    </location>
</feature>
<name>I3C3U3_9FLAO</name>
<dbReference type="STRING" id="926559.JoomaDRAFT_1270"/>
<dbReference type="EMBL" id="JH651379">
    <property type="protein sequence ID" value="EIJ38286.1"/>
    <property type="molecule type" value="Genomic_DNA"/>
</dbReference>
<dbReference type="Proteomes" id="UP000004690">
    <property type="component" value="Unassembled WGS sequence"/>
</dbReference>
<sequence>MLKTVVKEGESIERALKRYKRKFRNTKVLQQLRERKQYTKPSEAKRQTKQKAAYKEQYLRGLEE</sequence>
<protein>
    <recommendedName>
        <fullName evidence="4 5">Small ribosomal subunit protein bS21</fullName>
    </recommendedName>
</protein>
<evidence type="ECO:0000256" key="3">
    <source>
        <dbReference type="ARBA" id="ARBA00023274"/>
    </source>
</evidence>
<dbReference type="RefSeq" id="WP_008611447.1">
    <property type="nucleotide sequence ID" value="NZ_JH651379.1"/>
</dbReference>
<evidence type="ECO:0000256" key="4">
    <source>
        <dbReference type="ARBA" id="ARBA00035135"/>
    </source>
</evidence>
<feature type="compositionally biased region" description="Basic and acidic residues" evidence="7">
    <location>
        <begin position="53"/>
        <end position="64"/>
    </location>
</feature>
<dbReference type="InterPro" id="IPR038380">
    <property type="entry name" value="Ribosomal_bS21_sf"/>
</dbReference>
<feature type="compositionally biased region" description="Basic and acidic residues" evidence="7">
    <location>
        <begin position="32"/>
        <end position="46"/>
    </location>
</feature>
<dbReference type="GO" id="GO:1990904">
    <property type="term" value="C:ribonucleoprotein complex"/>
    <property type="evidence" value="ECO:0007669"/>
    <property type="project" value="UniProtKB-KW"/>
</dbReference>
<organism evidence="8 9">
    <name type="scientific">Galbibacter orientalis DSM 19592</name>
    <dbReference type="NCBI Taxonomy" id="926559"/>
    <lineage>
        <taxon>Bacteria</taxon>
        <taxon>Pseudomonadati</taxon>
        <taxon>Bacteroidota</taxon>
        <taxon>Flavobacteriia</taxon>
        <taxon>Flavobacteriales</taxon>
        <taxon>Flavobacteriaceae</taxon>
        <taxon>Galbibacter</taxon>
    </lineage>
</organism>
<dbReference type="GO" id="GO:0006412">
    <property type="term" value="P:translation"/>
    <property type="evidence" value="ECO:0007669"/>
    <property type="project" value="UniProtKB-UniRule"/>
</dbReference>
<keyword evidence="2 5" id="KW-0689">Ribosomal protein</keyword>
<dbReference type="PRINTS" id="PR00976">
    <property type="entry name" value="RIBOSOMALS21"/>
</dbReference>
<evidence type="ECO:0000313" key="9">
    <source>
        <dbReference type="Proteomes" id="UP000004690"/>
    </source>
</evidence>
<dbReference type="Gene3D" id="1.20.5.1150">
    <property type="entry name" value="Ribosomal protein S8"/>
    <property type="match status" value="1"/>
</dbReference>
<evidence type="ECO:0000256" key="6">
    <source>
        <dbReference type="RuleBase" id="RU000667"/>
    </source>
</evidence>
<gene>
    <name evidence="5" type="primary">rpsU</name>
    <name evidence="8" type="ORF">JoomaDRAFT_1270</name>
</gene>
<evidence type="ECO:0000256" key="2">
    <source>
        <dbReference type="ARBA" id="ARBA00022980"/>
    </source>
</evidence>
<proteinExistence type="inferred from homology"/>
<dbReference type="InterPro" id="IPR001911">
    <property type="entry name" value="Ribosomal_bS21"/>
</dbReference>
<evidence type="ECO:0000256" key="7">
    <source>
        <dbReference type="SAM" id="MobiDB-lite"/>
    </source>
</evidence>
<dbReference type="HAMAP" id="MF_00358">
    <property type="entry name" value="Ribosomal_bS21"/>
    <property type="match status" value="1"/>
</dbReference>
<accession>I3C3U3</accession>
<reference evidence="8 9" key="1">
    <citation type="submission" date="2012-02" db="EMBL/GenBank/DDBJ databases">
        <title>Improved High-Quality Draft genome of Joostella marina DSM 19592.</title>
        <authorList>
            <consortium name="US DOE Joint Genome Institute (JGI-PGF)"/>
            <person name="Lucas S."/>
            <person name="Copeland A."/>
            <person name="Lapidus A."/>
            <person name="Bruce D."/>
            <person name="Goodwin L."/>
            <person name="Pitluck S."/>
            <person name="Peters L."/>
            <person name="Chertkov O."/>
            <person name="Ovchinnikova G."/>
            <person name="Kyrpides N."/>
            <person name="Mavromatis K."/>
            <person name="Detter J.C."/>
            <person name="Han C."/>
            <person name="Land M."/>
            <person name="Hauser L."/>
            <person name="Markowitz V."/>
            <person name="Cheng J.-F."/>
            <person name="Hugenholtz P."/>
            <person name="Woyke T."/>
            <person name="Wu D."/>
            <person name="Tindall B."/>
            <person name="Brambilla E."/>
            <person name="Klenk H.-P."/>
            <person name="Eisen J.A."/>
        </authorList>
    </citation>
    <scope>NUCLEOTIDE SEQUENCE [LARGE SCALE GENOMIC DNA]</scope>
    <source>
        <strain evidence="8 9">DSM 19592</strain>
    </source>
</reference>
<dbReference type="eggNOG" id="COG0828">
    <property type="taxonomic scope" value="Bacteria"/>
</dbReference>
<dbReference type="NCBIfam" id="TIGR00030">
    <property type="entry name" value="S21p"/>
    <property type="match status" value="1"/>
</dbReference>
<evidence type="ECO:0000256" key="1">
    <source>
        <dbReference type="ARBA" id="ARBA00006640"/>
    </source>
</evidence>
<comment type="similarity">
    <text evidence="1 5 6">Belongs to the bacterial ribosomal protein bS21 family.</text>
</comment>